<dbReference type="EMBL" id="QNQU01000006">
    <property type="protein sequence ID" value="RBQ08763.1"/>
    <property type="molecule type" value="Genomic_DNA"/>
</dbReference>
<protein>
    <submittedName>
        <fullName evidence="1">Uncharacterized protein</fullName>
    </submittedName>
</protein>
<keyword evidence="2" id="KW-1185">Reference proteome</keyword>
<accession>A0A366L5K9</accession>
<proteinExistence type="predicted"/>
<dbReference type="AlphaFoldDB" id="A0A366L5K9"/>
<organism evidence="1 2">
    <name type="scientific">Pedobacter miscanthi</name>
    <dbReference type="NCBI Taxonomy" id="2259170"/>
    <lineage>
        <taxon>Bacteria</taxon>
        <taxon>Pseudomonadati</taxon>
        <taxon>Bacteroidota</taxon>
        <taxon>Sphingobacteriia</taxon>
        <taxon>Sphingobacteriales</taxon>
        <taxon>Sphingobacteriaceae</taxon>
        <taxon>Pedobacter</taxon>
    </lineage>
</organism>
<gene>
    <name evidence="1" type="ORF">DRW42_08640</name>
</gene>
<sequence length="150" mass="16692">MALLCLLIISSCKKETPVPEKDIFTVNIDGNLENFTYNFVVNSNFMTSSSGKMMRIVGDGPVSMINININDYNGVGEYFLSDNRRQVVGAYGKKALGSQKEENYVLIDGSVKILSVTEDRIKGTFYFIATDYGGAIKKTIDGIFYLRLTK</sequence>
<comment type="caution">
    <text evidence="1">The sequence shown here is derived from an EMBL/GenBank/DDBJ whole genome shotgun (WGS) entry which is preliminary data.</text>
</comment>
<evidence type="ECO:0000313" key="2">
    <source>
        <dbReference type="Proteomes" id="UP000252081"/>
    </source>
</evidence>
<reference evidence="1 2" key="1">
    <citation type="submission" date="2018-07" db="EMBL/GenBank/DDBJ databases">
        <title>A draft genome of a endophytic bacteria, a new species of Pedobacter.</title>
        <authorList>
            <person name="Zhang Z.D."/>
            <person name="Chen Z.J."/>
        </authorList>
    </citation>
    <scope>NUCLEOTIDE SEQUENCE [LARGE SCALE GENOMIC DNA]</scope>
    <source>
        <strain evidence="1 2">RS10</strain>
    </source>
</reference>
<name>A0A366L5K9_9SPHI</name>
<dbReference type="Proteomes" id="UP000252081">
    <property type="component" value="Unassembled WGS sequence"/>
</dbReference>
<evidence type="ECO:0000313" key="1">
    <source>
        <dbReference type="EMBL" id="RBQ08763.1"/>
    </source>
</evidence>